<dbReference type="GO" id="GO:0020037">
    <property type="term" value="F:heme binding"/>
    <property type="evidence" value="ECO:0007669"/>
    <property type="project" value="InterPro"/>
</dbReference>
<dbReference type="InterPro" id="IPR000701">
    <property type="entry name" value="SuccDH_FuR_B_TM-su"/>
</dbReference>
<evidence type="ECO:0000256" key="16">
    <source>
        <dbReference type="PIRNR" id="PIRNR000169"/>
    </source>
</evidence>
<dbReference type="SUPFAM" id="SSF81343">
    <property type="entry name" value="Fumarate reductase respiratory complex transmembrane subunits"/>
    <property type="match status" value="1"/>
</dbReference>
<dbReference type="AlphaFoldDB" id="A0A2P5SX04"/>
<feature type="transmembrane region" description="Helical" evidence="19">
    <location>
        <begin position="87"/>
        <end position="112"/>
    </location>
</feature>
<proteinExistence type="predicted"/>
<dbReference type="PIRSF" id="PIRSF000169">
    <property type="entry name" value="SDH_D"/>
    <property type="match status" value="1"/>
</dbReference>
<keyword evidence="9 18" id="KW-0349">Heme</keyword>
<evidence type="ECO:0000256" key="13">
    <source>
        <dbReference type="ARBA" id="ARBA00022989"/>
    </source>
</evidence>
<evidence type="ECO:0000256" key="12">
    <source>
        <dbReference type="ARBA" id="ARBA00022982"/>
    </source>
</evidence>
<evidence type="ECO:0000256" key="7">
    <source>
        <dbReference type="ARBA" id="ARBA00022519"/>
    </source>
</evidence>
<dbReference type="GO" id="GO:0005886">
    <property type="term" value="C:plasma membrane"/>
    <property type="evidence" value="ECO:0007669"/>
    <property type="project" value="UniProtKB-SubCell"/>
</dbReference>
<keyword evidence="12 16" id="KW-0249">Electron transport</keyword>
<dbReference type="OrthoDB" id="5612767at2"/>
<feature type="transmembrane region" description="Helical" evidence="19">
    <location>
        <begin position="59"/>
        <end position="80"/>
    </location>
</feature>
<dbReference type="Pfam" id="PF01127">
    <property type="entry name" value="Sdh_cyt"/>
    <property type="match status" value="1"/>
</dbReference>
<keyword evidence="10 19" id="KW-0812">Transmembrane</keyword>
<evidence type="ECO:0000256" key="8">
    <source>
        <dbReference type="ARBA" id="ARBA00022532"/>
    </source>
</evidence>
<gene>
    <name evidence="20" type="primary">sdhD</name>
    <name evidence="20" type="ORF">CRV10_01325</name>
</gene>
<keyword evidence="15 16" id="KW-0472">Membrane</keyword>
<evidence type="ECO:0000256" key="6">
    <source>
        <dbReference type="ARBA" id="ARBA00022475"/>
    </source>
</evidence>
<evidence type="ECO:0000256" key="4">
    <source>
        <dbReference type="ARBA" id="ARBA00019425"/>
    </source>
</evidence>
<dbReference type="PANTHER" id="PTHR38689:SF1">
    <property type="entry name" value="SUCCINATE DEHYDROGENASE HYDROPHOBIC MEMBRANE ANCHOR SUBUNIT"/>
    <property type="match status" value="1"/>
</dbReference>
<evidence type="ECO:0000256" key="17">
    <source>
        <dbReference type="PIRSR" id="PIRSR000169-1"/>
    </source>
</evidence>
<keyword evidence="5 16" id="KW-0813">Transport</keyword>
<dbReference type="GO" id="GO:0046872">
    <property type="term" value="F:metal ion binding"/>
    <property type="evidence" value="ECO:0007669"/>
    <property type="project" value="UniProtKB-KW"/>
</dbReference>
<comment type="cofactor">
    <cofactor evidence="18">
        <name>heme</name>
        <dbReference type="ChEBI" id="CHEBI:30413"/>
    </cofactor>
    <text evidence="18">The heme is bound between the two transmembrane subunits.</text>
</comment>
<name>A0A2P5SX04_9GAMM</name>
<keyword evidence="14 18" id="KW-0408">Iron</keyword>
<organism evidence="20 21">
    <name type="scientific">Candidatus Pantoea edessiphila</name>
    <dbReference type="NCBI Taxonomy" id="2044610"/>
    <lineage>
        <taxon>Bacteria</taxon>
        <taxon>Pseudomonadati</taxon>
        <taxon>Pseudomonadota</taxon>
        <taxon>Gammaproteobacteria</taxon>
        <taxon>Enterobacterales</taxon>
        <taxon>Erwiniaceae</taxon>
        <taxon>Pantoea</taxon>
    </lineage>
</organism>
<dbReference type="Proteomes" id="UP000296144">
    <property type="component" value="Unassembled WGS sequence"/>
</dbReference>
<reference evidence="20 21" key="1">
    <citation type="journal article" date="2018" name="Genome Biol. Evol.">
        <title>Cladogenesis and Genomic Streamlining in Extracellular Endosymbionts of Tropical Stink Bugs.</title>
        <authorList>
            <person name="Otero-Bravo A."/>
            <person name="Goffredi S."/>
            <person name="Sabree Z.L."/>
        </authorList>
    </citation>
    <scope>NUCLEOTIDE SEQUENCE [LARGE SCALE GENOMIC DNA]</scope>
    <source>
        <strain evidence="20 21">SoEL</strain>
    </source>
</reference>
<evidence type="ECO:0000256" key="3">
    <source>
        <dbReference type="ARBA" id="ARBA00005163"/>
    </source>
</evidence>
<evidence type="ECO:0000256" key="5">
    <source>
        <dbReference type="ARBA" id="ARBA00022448"/>
    </source>
</evidence>
<evidence type="ECO:0000256" key="14">
    <source>
        <dbReference type="ARBA" id="ARBA00023004"/>
    </source>
</evidence>
<evidence type="ECO:0000256" key="19">
    <source>
        <dbReference type="SAM" id="Phobius"/>
    </source>
</evidence>
<dbReference type="EMBL" id="PDKU01000001">
    <property type="protein sequence ID" value="PPI86878.1"/>
    <property type="molecule type" value="Genomic_DNA"/>
</dbReference>
<feature type="binding site" description="axial binding residue" evidence="18">
    <location>
        <position position="71"/>
    </location>
    <ligand>
        <name>heme</name>
        <dbReference type="ChEBI" id="CHEBI:30413"/>
        <note>ligand shared with second transmembrane subunit</note>
    </ligand>
    <ligandPart>
        <name>Fe</name>
        <dbReference type="ChEBI" id="CHEBI:18248"/>
    </ligandPart>
</feature>
<dbReference type="GO" id="GO:0009055">
    <property type="term" value="F:electron transfer activity"/>
    <property type="evidence" value="ECO:0007669"/>
    <property type="project" value="TreeGrafter"/>
</dbReference>
<keyword evidence="13 19" id="KW-1133">Transmembrane helix</keyword>
<dbReference type="RefSeq" id="WP_136130040.1">
    <property type="nucleotide sequence ID" value="NZ_PDKU01000001.1"/>
</dbReference>
<evidence type="ECO:0000256" key="1">
    <source>
        <dbReference type="ARBA" id="ARBA00004050"/>
    </source>
</evidence>
<comment type="caution">
    <text evidence="20">The sequence shown here is derived from an EMBL/GenBank/DDBJ whole genome shotgun (WGS) entry which is preliminary data.</text>
</comment>
<comment type="pathway">
    <text evidence="3 16">Carbohydrate metabolism; tricarboxylic acid cycle.</text>
</comment>
<evidence type="ECO:0000313" key="21">
    <source>
        <dbReference type="Proteomes" id="UP000296144"/>
    </source>
</evidence>
<feature type="transmembrane region" description="Helical" evidence="19">
    <location>
        <begin position="17"/>
        <end position="39"/>
    </location>
</feature>
<keyword evidence="7 16" id="KW-0997">Cell inner membrane</keyword>
<keyword evidence="6 16" id="KW-1003">Cell membrane</keyword>
<feature type="binding site" evidence="17">
    <location>
        <position position="83"/>
    </location>
    <ligand>
        <name>a ubiquinone</name>
        <dbReference type="ChEBI" id="CHEBI:16389"/>
    </ligand>
</feature>
<dbReference type="PANTHER" id="PTHR38689">
    <property type="entry name" value="SUCCINATE DEHYDROGENASE HYDROPHOBIC MEMBRANE ANCHOR SUBUNIT"/>
    <property type="match status" value="1"/>
</dbReference>
<comment type="subcellular location">
    <subcellularLocation>
        <location evidence="2 16">Cell inner membrane</location>
        <topology evidence="2 16">Multi-pass membrane protein</topology>
    </subcellularLocation>
</comment>
<dbReference type="InterPro" id="IPR014312">
    <property type="entry name" value="Succ_DH_anchor"/>
</dbReference>
<keyword evidence="8 16" id="KW-0816">Tricarboxylic acid cycle</keyword>
<evidence type="ECO:0000256" key="11">
    <source>
        <dbReference type="ARBA" id="ARBA00022723"/>
    </source>
</evidence>
<evidence type="ECO:0000256" key="15">
    <source>
        <dbReference type="ARBA" id="ARBA00023136"/>
    </source>
</evidence>
<keyword evidence="21" id="KW-1185">Reference proteome</keyword>
<dbReference type="GO" id="GO:0017004">
    <property type="term" value="P:cytochrome complex assembly"/>
    <property type="evidence" value="ECO:0007669"/>
    <property type="project" value="TreeGrafter"/>
</dbReference>
<accession>A0A2P5SX04</accession>
<comment type="function">
    <text evidence="1 16">Membrane-anchoring subunit of succinate dehydrogenase (SDH).</text>
</comment>
<evidence type="ECO:0000256" key="18">
    <source>
        <dbReference type="PIRSR" id="PIRSR000169-2"/>
    </source>
</evidence>
<dbReference type="NCBIfam" id="TIGR02968">
    <property type="entry name" value="succ_dehyd_anc"/>
    <property type="match status" value="1"/>
</dbReference>
<keyword evidence="11 18" id="KW-0479">Metal-binding</keyword>
<dbReference type="UniPathway" id="UPA00223"/>
<protein>
    <recommendedName>
        <fullName evidence="4 16">Succinate dehydrogenase hydrophobic membrane anchor subunit</fullName>
    </recommendedName>
</protein>
<evidence type="ECO:0000313" key="20">
    <source>
        <dbReference type="EMBL" id="PPI86878.1"/>
    </source>
</evidence>
<sequence>MVNNTFALSRKGIQDWLILRIAAIIIFLYIIYICTFLIHVDELNYYTWHNFFQHTVTKIFTMLMILSVLIHGWIGVWQVLTDYVKLVFLRLIIQLIIILGLISYAIYGFIIVCGG</sequence>
<dbReference type="InterPro" id="IPR034804">
    <property type="entry name" value="SQR/QFR_C/D"/>
</dbReference>
<dbReference type="Gene3D" id="1.20.1300.10">
    <property type="entry name" value="Fumarate reductase/succinate dehydrogenase, transmembrane subunit"/>
    <property type="match status" value="1"/>
</dbReference>
<dbReference type="GO" id="GO:0006099">
    <property type="term" value="P:tricarboxylic acid cycle"/>
    <property type="evidence" value="ECO:0007669"/>
    <property type="project" value="UniProtKB-UniRule"/>
</dbReference>
<evidence type="ECO:0000256" key="10">
    <source>
        <dbReference type="ARBA" id="ARBA00022692"/>
    </source>
</evidence>
<evidence type="ECO:0000256" key="9">
    <source>
        <dbReference type="ARBA" id="ARBA00022617"/>
    </source>
</evidence>
<evidence type="ECO:0000256" key="2">
    <source>
        <dbReference type="ARBA" id="ARBA00004429"/>
    </source>
</evidence>